<reference evidence="3" key="1">
    <citation type="submission" date="2023-03" db="EMBL/GenBank/DDBJ databases">
        <title>Edaphobacter sp.</title>
        <authorList>
            <person name="Huber K.J."/>
            <person name="Papendorf J."/>
            <person name="Pilke C."/>
            <person name="Bunk B."/>
            <person name="Sproeer C."/>
            <person name="Pester M."/>
        </authorList>
    </citation>
    <scope>NUCLEOTIDE SEQUENCE</scope>
    <source>
        <strain evidence="3">DSM 110680</strain>
    </source>
</reference>
<feature type="region of interest" description="Disordered" evidence="1">
    <location>
        <begin position="1"/>
        <end position="39"/>
    </location>
</feature>
<feature type="compositionally biased region" description="Polar residues" evidence="1">
    <location>
        <begin position="375"/>
        <end position="392"/>
    </location>
</feature>
<dbReference type="AlphaFoldDB" id="A0AAU7DKG5"/>
<dbReference type="GO" id="GO:0055085">
    <property type="term" value="P:transmembrane transport"/>
    <property type="evidence" value="ECO:0007669"/>
    <property type="project" value="InterPro"/>
</dbReference>
<dbReference type="Gene3D" id="3.30.1150.10">
    <property type="match status" value="1"/>
</dbReference>
<protein>
    <recommendedName>
        <fullName evidence="2">TonB C-terminal domain-containing protein</fullName>
    </recommendedName>
</protein>
<gene>
    <name evidence="3" type="ORF">P8935_04625</name>
</gene>
<dbReference type="EMBL" id="CP121196">
    <property type="protein sequence ID" value="XBH18622.1"/>
    <property type="molecule type" value="Genomic_DNA"/>
</dbReference>
<evidence type="ECO:0000313" key="3">
    <source>
        <dbReference type="EMBL" id="XBH18622.1"/>
    </source>
</evidence>
<feature type="domain" description="TonB C-terminal" evidence="2">
    <location>
        <begin position="274"/>
        <end position="368"/>
    </location>
</feature>
<name>A0AAU7DKG5_9BACT</name>
<accession>A0AAU7DKG5</accession>
<dbReference type="InterPro" id="IPR037682">
    <property type="entry name" value="TonB_C"/>
</dbReference>
<feature type="region of interest" description="Disordered" evidence="1">
    <location>
        <begin position="372"/>
        <end position="399"/>
    </location>
</feature>
<proteinExistence type="predicted"/>
<dbReference type="SUPFAM" id="SSF74653">
    <property type="entry name" value="TolA/TonB C-terminal domain"/>
    <property type="match status" value="1"/>
</dbReference>
<evidence type="ECO:0000259" key="2">
    <source>
        <dbReference type="PROSITE" id="PS52015"/>
    </source>
</evidence>
<dbReference type="PROSITE" id="PS52015">
    <property type="entry name" value="TONB_CTD"/>
    <property type="match status" value="1"/>
</dbReference>
<sequence length="399" mass="43934">MKAQSAAGELPAVGDHQTAPAKQIPDDQKSTGEKQVTSAAKISDLAHRVMLAGVKTNALGGDDSTPWHMKADFQVIPFGASKPVSGTMEEWHLSRDKWARTFKSSEQRLTGSEWSVSATEQLLSKPTKVGFDHRLLVLRVARPVLDPLYQAANVLPNYEMDVKRVNTAGILLTCVSVIDPKRYAEQANPDWLFPTMCFDGEYHLRLTATSDTSVQCEDLQPFEGRTVARDVKVIFNGALTAEIKVTLLEPLKDANLDLVKPAQDAIPEPYTIEPGHAKPVSVYEVGASIPLKPDGFPFRGAFPVPITIHKDGTVKARTEDAFFWSQNLKDALVTAVNKWKFKPYLVDGQPVDVAWTVVYIIDGKPFVPSYERTETQVAPAQQDGPGSSSPNVSRRRYGH</sequence>
<evidence type="ECO:0000256" key="1">
    <source>
        <dbReference type="SAM" id="MobiDB-lite"/>
    </source>
</evidence>
<organism evidence="3">
    <name type="scientific">Telmatobacter sp. DSM 110680</name>
    <dbReference type="NCBI Taxonomy" id="3036704"/>
    <lineage>
        <taxon>Bacteria</taxon>
        <taxon>Pseudomonadati</taxon>
        <taxon>Acidobacteriota</taxon>
        <taxon>Terriglobia</taxon>
        <taxon>Terriglobales</taxon>
        <taxon>Acidobacteriaceae</taxon>
        <taxon>Telmatobacter</taxon>
    </lineage>
</organism>
<dbReference type="RefSeq" id="WP_348263848.1">
    <property type="nucleotide sequence ID" value="NZ_CP121196.1"/>
</dbReference>